<keyword evidence="5" id="KW-0963">Cytoplasm</keyword>
<dbReference type="FunFam" id="1.10.8.10:FF:000001">
    <property type="entry name" value="Elongation factor Ts"/>
    <property type="match status" value="1"/>
</dbReference>
<dbReference type="NCBIfam" id="TIGR00116">
    <property type="entry name" value="tsf"/>
    <property type="match status" value="1"/>
</dbReference>
<dbReference type="PANTHER" id="PTHR11741:SF0">
    <property type="entry name" value="ELONGATION FACTOR TS, MITOCHONDRIAL"/>
    <property type="match status" value="1"/>
</dbReference>
<name>A0A0S7WVZ4_UNCT6</name>
<dbReference type="Gene3D" id="3.30.479.20">
    <property type="entry name" value="Elongation factor Ts, dimerisation domain"/>
    <property type="match status" value="1"/>
</dbReference>
<dbReference type="HAMAP" id="MF_00050">
    <property type="entry name" value="EF_Ts"/>
    <property type="match status" value="1"/>
</dbReference>
<dbReference type="GO" id="GO:0005737">
    <property type="term" value="C:cytoplasm"/>
    <property type="evidence" value="ECO:0007669"/>
    <property type="project" value="UniProtKB-SubCell"/>
</dbReference>
<organism evidence="7 8">
    <name type="scientific">candidate division TA06 bacterium DG_24</name>
    <dbReference type="NCBI Taxonomy" id="1703770"/>
    <lineage>
        <taxon>Bacteria</taxon>
        <taxon>Bacteria division TA06</taxon>
    </lineage>
</organism>
<keyword evidence="4 5" id="KW-0648">Protein biosynthesis</keyword>
<dbReference type="InterPro" id="IPR001816">
    <property type="entry name" value="Transl_elong_EFTs/EF1B"/>
</dbReference>
<reference evidence="7 8" key="1">
    <citation type="journal article" date="2015" name="Microbiome">
        <title>Genomic resolution of linkages in carbon, nitrogen, and sulfur cycling among widespread estuary sediment bacteria.</title>
        <authorList>
            <person name="Baker B.J."/>
            <person name="Lazar C.S."/>
            <person name="Teske A.P."/>
            <person name="Dick G.J."/>
        </authorList>
    </citation>
    <scope>NUCLEOTIDE SEQUENCE [LARGE SCALE GENOMIC DNA]</scope>
    <source>
        <strain evidence="7">DG_24</strain>
    </source>
</reference>
<dbReference type="Pfam" id="PF00889">
    <property type="entry name" value="EF_TS"/>
    <property type="match status" value="1"/>
</dbReference>
<dbReference type="InterPro" id="IPR036402">
    <property type="entry name" value="EF-Ts_dimer_sf"/>
</dbReference>
<evidence type="ECO:0000256" key="2">
    <source>
        <dbReference type="ARBA" id="ARBA00016956"/>
    </source>
</evidence>
<dbReference type="InterPro" id="IPR009060">
    <property type="entry name" value="UBA-like_sf"/>
</dbReference>
<dbReference type="SUPFAM" id="SSF46934">
    <property type="entry name" value="UBA-like"/>
    <property type="match status" value="1"/>
</dbReference>
<dbReference type="Proteomes" id="UP000052008">
    <property type="component" value="Unassembled WGS sequence"/>
</dbReference>
<feature type="domain" description="Translation elongation factor EFTs/EF1B dimerisation" evidence="6">
    <location>
        <begin position="51"/>
        <end position="197"/>
    </location>
</feature>
<sequence>MGITPTLVKELRERTGVGIMDCKRALEATDGDIEAAIEHLRKQGIAKAGKRVGRATLEGVIDAYIHPGERLGVLVEINCETDFVGRNEEFRRLARDIAMQVAASNPIAVSRDQLPADLIEREQDIYRSQARSSGKPEQVVERIVEGKMEKFYRDTCLLEQPFIKDPDRTVGDVITEQIAKIGENITVRRFARFRLGE</sequence>
<comment type="similarity">
    <text evidence="1 5">Belongs to the EF-Ts family.</text>
</comment>
<dbReference type="PATRIC" id="fig|1703770.3.peg.244"/>
<dbReference type="CDD" id="cd14275">
    <property type="entry name" value="UBA_EF-Ts"/>
    <property type="match status" value="1"/>
</dbReference>
<gene>
    <name evidence="5 7" type="primary">tsf</name>
    <name evidence="7" type="ORF">AMJ39_00860</name>
</gene>
<dbReference type="EMBL" id="LIZS01000004">
    <property type="protein sequence ID" value="KPJ54324.1"/>
    <property type="molecule type" value="Genomic_DNA"/>
</dbReference>
<keyword evidence="3 5" id="KW-0251">Elongation factor</keyword>
<comment type="caution">
    <text evidence="7">The sequence shown here is derived from an EMBL/GenBank/DDBJ whole genome shotgun (WGS) entry which is preliminary data.</text>
</comment>
<dbReference type="Gene3D" id="1.10.286.20">
    <property type="match status" value="1"/>
</dbReference>
<dbReference type="Gene3D" id="1.10.8.10">
    <property type="entry name" value="DNA helicase RuvA subunit, C-terminal domain"/>
    <property type="match status" value="1"/>
</dbReference>
<evidence type="ECO:0000313" key="8">
    <source>
        <dbReference type="Proteomes" id="UP000052008"/>
    </source>
</evidence>
<dbReference type="GO" id="GO:0003746">
    <property type="term" value="F:translation elongation factor activity"/>
    <property type="evidence" value="ECO:0007669"/>
    <property type="project" value="UniProtKB-UniRule"/>
</dbReference>
<comment type="subcellular location">
    <subcellularLocation>
        <location evidence="5">Cytoplasm</location>
    </subcellularLocation>
</comment>
<dbReference type="InterPro" id="IPR014039">
    <property type="entry name" value="Transl_elong_EFTs/EF1B_dimer"/>
</dbReference>
<evidence type="ECO:0000256" key="3">
    <source>
        <dbReference type="ARBA" id="ARBA00022768"/>
    </source>
</evidence>
<dbReference type="InterPro" id="IPR018101">
    <property type="entry name" value="Transl_elong_Ts_CS"/>
</dbReference>
<comment type="function">
    <text evidence="5">Associates with the EF-Tu.GDP complex and induces the exchange of GDP to GTP. It remains bound to the aminoacyl-tRNA.EF-Tu.GTP complex up to the GTP hydrolysis stage on the ribosome.</text>
</comment>
<evidence type="ECO:0000313" key="7">
    <source>
        <dbReference type="EMBL" id="KPJ54324.1"/>
    </source>
</evidence>
<accession>A0A0S7WVZ4</accession>
<dbReference type="STRING" id="1703770.AMJ39_00860"/>
<dbReference type="AlphaFoldDB" id="A0A0S7WVZ4"/>
<protein>
    <recommendedName>
        <fullName evidence="2 5">Elongation factor Ts</fullName>
        <shortName evidence="5">EF-Ts</shortName>
    </recommendedName>
</protein>
<evidence type="ECO:0000259" key="6">
    <source>
        <dbReference type="Pfam" id="PF00889"/>
    </source>
</evidence>
<evidence type="ECO:0000256" key="4">
    <source>
        <dbReference type="ARBA" id="ARBA00022917"/>
    </source>
</evidence>
<evidence type="ECO:0000256" key="1">
    <source>
        <dbReference type="ARBA" id="ARBA00005532"/>
    </source>
</evidence>
<dbReference type="FunFam" id="1.10.286.20:FF:000001">
    <property type="entry name" value="Elongation factor Ts"/>
    <property type="match status" value="1"/>
</dbReference>
<proteinExistence type="inferred from homology"/>
<evidence type="ECO:0000256" key="5">
    <source>
        <dbReference type="HAMAP-Rule" id="MF_00050"/>
    </source>
</evidence>
<dbReference type="SUPFAM" id="SSF54713">
    <property type="entry name" value="Elongation factor Ts (EF-Ts), dimerisation domain"/>
    <property type="match status" value="1"/>
</dbReference>
<dbReference type="PANTHER" id="PTHR11741">
    <property type="entry name" value="ELONGATION FACTOR TS"/>
    <property type="match status" value="1"/>
</dbReference>
<feature type="region of interest" description="Involved in Mg(2+) ion dislocation from EF-Tu" evidence="5">
    <location>
        <begin position="81"/>
        <end position="84"/>
    </location>
</feature>
<dbReference type="PROSITE" id="PS01126">
    <property type="entry name" value="EF_TS_1"/>
    <property type="match status" value="1"/>
</dbReference>